<dbReference type="Gene3D" id="3.10.180.10">
    <property type="entry name" value="2,3-Dihydroxybiphenyl 1,2-Dioxygenase, domain 1"/>
    <property type="match status" value="1"/>
</dbReference>
<dbReference type="EMBL" id="PVYX01000002">
    <property type="protein sequence ID" value="PRX55370.1"/>
    <property type="molecule type" value="Genomic_DNA"/>
</dbReference>
<evidence type="ECO:0000313" key="4">
    <source>
        <dbReference type="Proteomes" id="UP000237640"/>
    </source>
</evidence>
<dbReference type="GO" id="GO:0004493">
    <property type="term" value="F:methylmalonyl-CoA epimerase activity"/>
    <property type="evidence" value="ECO:0007669"/>
    <property type="project" value="TreeGrafter"/>
</dbReference>
<dbReference type="Proteomes" id="UP000237640">
    <property type="component" value="Unassembled WGS sequence"/>
</dbReference>
<dbReference type="PANTHER" id="PTHR43048">
    <property type="entry name" value="METHYLMALONYL-COA EPIMERASE"/>
    <property type="match status" value="1"/>
</dbReference>
<comment type="caution">
    <text evidence="3">The sequence shown here is derived from an EMBL/GenBank/DDBJ whole genome shotgun (WGS) entry which is preliminary data.</text>
</comment>
<feature type="domain" description="VOC" evidence="2">
    <location>
        <begin position="6"/>
        <end position="153"/>
    </location>
</feature>
<dbReference type="AlphaFoldDB" id="A0A2T0MCZ6"/>
<dbReference type="InterPro" id="IPR004360">
    <property type="entry name" value="Glyas_Fos-R_dOase_dom"/>
</dbReference>
<gene>
    <name evidence="3" type="ORF">CLV81_3779</name>
</gene>
<organism evidence="3 4">
    <name type="scientific">Flagellimonas meridianipacifica</name>
    <dbReference type="NCBI Taxonomy" id="1080225"/>
    <lineage>
        <taxon>Bacteria</taxon>
        <taxon>Pseudomonadati</taxon>
        <taxon>Bacteroidota</taxon>
        <taxon>Flavobacteriia</taxon>
        <taxon>Flavobacteriales</taxon>
        <taxon>Flavobacteriaceae</taxon>
        <taxon>Flagellimonas</taxon>
    </lineage>
</organism>
<evidence type="ECO:0000256" key="1">
    <source>
        <dbReference type="ARBA" id="ARBA00022723"/>
    </source>
</evidence>
<dbReference type="OrthoDB" id="2613830at2"/>
<dbReference type="Pfam" id="PF00903">
    <property type="entry name" value="Glyoxalase"/>
    <property type="match status" value="1"/>
</dbReference>
<reference evidence="3 4" key="1">
    <citation type="submission" date="2018-03" db="EMBL/GenBank/DDBJ databases">
        <title>Genomic Encyclopedia of Archaeal and Bacterial Type Strains, Phase II (KMG-II): from individual species to whole genera.</title>
        <authorList>
            <person name="Goeker M."/>
        </authorList>
    </citation>
    <scope>NUCLEOTIDE SEQUENCE [LARGE SCALE GENOMIC DNA]</scope>
    <source>
        <strain evidence="3 4">DSM 25027</strain>
    </source>
</reference>
<evidence type="ECO:0000313" key="3">
    <source>
        <dbReference type="EMBL" id="PRX55370.1"/>
    </source>
</evidence>
<protein>
    <submittedName>
        <fullName evidence="3">Catechol 2,3-dioxygenase-like lactoylglutathione lyase family enzyme</fullName>
    </submittedName>
</protein>
<evidence type="ECO:0000259" key="2">
    <source>
        <dbReference type="PROSITE" id="PS51819"/>
    </source>
</evidence>
<keyword evidence="4" id="KW-1185">Reference proteome</keyword>
<keyword evidence="3" id="KW-0223">Dioxygenase</keyword>
<dbReference type="GO" id="GO:0046872">
    <property type="term" value="F:metal ion binding"/>
    <property type="evidence" value="ECO:0007669"/>
    <property type="project" value="UniProtKB-KW"/>
</dbReference>
<name>A0A2T0MCZ6_9FLAO</name>
<dbReference type="SUPFAM" id="SSF54593">
    <property type="entry name" value="Glyoxalase/Bleomycin resistance protein/Dihydroxybiphenyl dioxygenase"/>
    <property type="match status" value="1"/>
</dbReference>
<dbReference type="GO" id="GO:0016829">
    <property type="term" value="F:lyase activity"/>
    <property type="evidence" value="ECO:0007669"/>
    <property type="project" value="UniProtKB-KW"/>
</dbReference>
<dbReference type="PANTHER" id="PTHR43048:SF6">
    <property type="entry name" value="BLR8189 PROTEIN"/>
    <property type="match status" value="1"/>
</dbReference>
<dbReference type="PROSITE" id="PS51819">
    <property type="entry name" value="VOC"/>
    <property type="match status" value="1"/>
</dbReference>
<dbReference type="InterPro" id="IPR029068">
    <property type="entry name" value="Glyas_Bleomycin-R_OHBP_Dase"/>
</dbReference>
<keyword evidence="3" id="KW-0456">Lyase</keyword>
<keyword evidence="3" id="KW-0560">Oxidoreductase</keyword>
<dbReference type="InterPro" id="IPR051785">
    <property type="entry name" value="MMCE/EMCE_epimerase"/>
</dbReference>
<dbReference type="GO" id="GO:0051213">
    <property type="term" value="F:dioxygenase activity"/>
    <property type="evidence" value="ECO:0007669"/>
    <property type="project" value="UniProtKB-KW"/>
</dbReference>
<proteinExistence type="predicted"/>
<sequence length="169" mass="19136">MKTTIAINHVGLTVSNIEEAIDWYSRVFGFELIIGPLPLQADDSHFGQLALDILGSRLNSGQFAHLKTGNGVGIELFSFDDPEAGRKDDNMEYWKNGIFHFAITDPNPEEVSKRILANGGKQRTKLWDIFPGGDRQLVYCEDPWGNIIEIYSHSYTETWNYLLQTAKEN</sequence>
<dbReference type="InterPro" id="IPR037523">
    <property type="entry name" value="VOC_core"/>
</dbReference>
<dbReference type="GO" id="GO:0046491">
    <property type="term" value="P:L-methylmalonyl-CoA metabolic process"/>
    <property type="evidence" value="ECO:0007669"/>
    <property type="project" value="TreeGrafter"/>
</dbReference>
<accession>A0A2T0MCZ6</accession>
<keyword evidence="1" id="KW-0479">Metal-binding</keyword>
<dbReference type="RefSeq" id="WP_106147176.1">
    <property type="nucleotide sequence ID" value="NZ_PVYX01000002.1"/>
</dbReference>